<evidence type="ECO:0000256" key="1">
    <source>
        <dbReference type="SAM" id="Coils"/>
    </source>
</evidence>
<feature type="coiled-coil region" evidence="1">
    <location>
        <begin position="148"/>
        <end position="209"/>
    </location>
</feature>
<dbReference type="Proteomes" id="UP000613768">
    <property type="component" value="Unassembled WGS sequence"/>
</dbReference>
<keyword evidence="3" id="KW-1185">Reference proteome</keyword>
<dbReference type="InterPro" id="IPR021804">
    <property type="entry name" value="DUF3375"/>
</dbReference>
<protein>
    <submittedName>
        <fullName evidence="2">DUF3375 domain-containing protein</fullName>
    </submittedName>
</protein>
<dbReference type="EMBL" id="JACYTR010000066">
    <property type="protein sequence ID" value="MBD8527820.1"/>
    <property type="molecule type" value="Genomic_DNA"/>
</dbReference>
<proteinExistence type="predicted"/>
<name>A0AAW3ZNV7_9GAMM</name>
<gene>
    <name evidence="2" type="ORF">IFO71_18905</name>
</gene>
<comment type="caution">
    <text evidence="2">The sequence shown here is derived from an EMBL/GenBank/DDBJ whole genome shotgun (WGS) entry which is preliminary data.</text>
</comment>
<dbReference type="RefSeq" id="WP_192031242.1">
    <property type="nucleotide sequence ID" value="NZ_JACYTR010000066.1"/>
</dbReference>
<dbReference type="Pfam" id="PF11855">
    <property type="entry name" value="DUF3375"/>
    <property type="match status" value="1"/>
</dbReference>
<sequence>MKPHARIATLHRLRQAPLWRLLAATNASAILGLLQCLLLDEERRLPASVLHERLNREIDALRSLGHELPQTAQAYVADWLASGWLERSLPDGASEEQYELTTAAINAIRFVAGLEQGRRAATESRLALVIEQLVRLADETETDPARRLAQLEAEQARIGAEIAELQAGRVVRVEPQRALERAREAIALADELAEDFRRVRDDFQRLNREFRERLVGEERDRGAILEALFAGVDVIAESDAGRSFAAFWNLLTDIEQSARLEEAIDAILRREFASGLQRRERAFLLHLTRTLLLRGGEVHEVLQRFARSLKGFVQSREFLEQRRLDALLKQTQATALQLRGQLRPEQPIALELQLSSARLRSLAQWRLFDPAERQVDGHVRRGETLNLSLDNIGELVAQSEIDFRRLRAHVTELLVERAQCSIGQLLARFPAEQGLGSVVGYLTLGSRQGVVSRSAFETVQWSGGDGVVRMARIPLIHFLREAPNVCA</sequence>
<accession>A0AAW3ZNV7</accession>
<keyword evidence="1" id="KW-0175">Coiled coil</keyword>
<dbReference type="AlphaFoldDB" id="A0AAW3ZNV7"/>
<evidence type="ECO:0000313" key="3">
    <source>
        <dbReference type="Proteomes" id="UP000613768"/>
    </source>
</evidence>
<reference evidence="2 3" key="1">
    <citation type="submission" date="2020-09" db="EMBL/GenBank/DDBJ databases">
        <title>Pseudoxanthomonas sp. CAU 1598 isolated from sand of Yaerae Beach.</title>
        <authorList>
            <person name="Kim W."/>
        </authorList>
    </citation>
    <scope>NUCLEOTIDE SEQUENCE [LARGE SCALE GENOMIC DNA]</scope>
    <source>
        <strain evidence="2 3">CAU 1598</strain>
    </source>
</reference>
<evidence type="ECO:0000313" key="2">
    <source>
        <dbReference type="EMBL" id="MBD8527820.1"/>
    </source>
</evidence>
<organism evidence="2 3">
    <name type="scientific">Pseudomarimonas arenosa</name>
    <dbReference type="NCBI Taxonomy" id="2774145"/>
    <lineage>
        <taxon>Bacteria</taxon>
        <taxon>Pseudomonadati</taxon>
        <taxon>Pseudomonadota</taxon>
        <taxon>Gammaproteobacteria</taxon>
        <taxon>Lysobacterales</taxon>
        <taxon>Lysobacteraceae</taxon>
        <taxon>Pseudomarimonas</taxon>
    </lineage>
</organism>